<proteinExistence type="predicted"/>
<protein>
    <submittedName>
        <fullName evidence="1">Hybrid NRPS/NKS cluster containing protein</fullName>
    </submittedName>
</protein>
<gene>
    <name evidence="1" type="ORF">CTRU02_204372</name>
</gene>
<sequence length="4127" mass="456568">MPTTHEPIAIIGTGCRFPGDCNNPSKLWELLRHPCDLLKEIPEDRFSVDGFYHPDNSHHGTSNVRHSYFLEDDLRLFDAQFFGIKATEANSVDPQQRLLMETVYESLEAAGLSVQQLQGSDTAVYVGVMSADFTDMIGRDVETFPTYFATGTARSILSNRLSYFFDWHGPSMTIDTACSSSLIAMHQAVQTLRSGQSSVAIVAGSNLILGPEQYIAESKLQMLSPTGRSRMWDAEADGYARGEGVAAVVLKPLSQAIADGDHIECVIRETGVNQDGKTPGITMPSATAQASLIRSTYARAGLDISKPSDRPQFFEAHGTGTPAGDPVEAEAIHNAFFGESANFHPQSPEDKLVVGSIKTVVGHTEGTAGLAAVIKASLALQSGELPPNRLFNELNPKIKPFYRNLQILTTAQKWPRLAERGVRRVSVNSFGFGGANCHAILESADSYKVTEDKSHGTESIGSLSPYLFSAASDNALLSALERMRSYLEAMPSDTSVDLRNLAWTLYTRRTTFSHRTFVTASKSVKELTQKLDESIQTFRQSSDSFLSKTRPSNTPLRILGVFTGQGAQWPRMGAELIEDSPMADRIIQRLNDSLQSLPLQDRPPWSLRDELLAPPESSMVGSPSLSQPLCTAVQIMLVDLLKAAGVQLSAVVGHSSGEMGAAYASGYLSAEDAVRVAYYRGLHLKSVQQKGSMLAVGTSYEDAMELCSLPAFEGRVFVAAVNSSSSVTLSGDSDAIDEVKVILDEEKKFNRILRTSCAYHSPHMQPCAEPYVRSLEQCGIKLQPSRASADCRWVSSVFGCNISDIPSSESIGGSYWASNLTRPVRFTDALSALYQSVQDGDIGTFDMAIEIGPHPALKGPATQTVQECQNGQSIPYTGVLERGKHSTEAISKSLGYIWKTFGEGVIDFAQYDRFVTNTQPSYQMIKGLPTYSWDHSRKFWHESRLSKAFRTRKDPPHELLGRQVLDGTPSHMRWRNILSRKEISWLDGHQVQGQTVFPCAGYVSACVEACMRVCADYGPVQSIELRDFNVGHAMVFNDDAGIDALITLNDINRSEEHGKKTLTAQFAFQSAPKNDTLDMVQHADCQVLVVLGEDIPNLLPPKAPDDSEYALLDVEHDRFYNALGDLGFGYDGPFRSLRKLKRKLGSAQGFIQTPVPITQNQLSPLLIHPATLDCAIQSIMLAFCYPGDSMLRSIYLPTNIRRLVVNPSHCLDFAGKSCHVLFDSTAVVDTAKSLSGDANIYSPQGFNCKAIQLEGLQTRPLSNEGESGDLNIFTELVWNVDKPDSEIIMAQVPVQEPDADLLFSLERVAYFYLRQLGNTFHPSKRDALEWHFKRLLAYVDHVLPRVSRGASRFARKEWANDTEGVITEIYNRYPQNADLRLMRAVGENIIAVVRGETTMLEPMVQDNKLNDFYVHAEGMPQYTAYLAAFASQIGHRYPHMNVLEIGAGTGGATKSFLRELGDQFATYTFTDISSGFFQKASSVFARYSSKMNFRVLDIEADIKTQGFAKGSFDVIIASLVLHATRDLTKTLHNVRELLKPGGYLLLLEITDNEQMRFGLLFGGLPGWWLGYDDGRALSPCIGLTEWERLLKETGFSGIDTAMPHNERLPVPLSVIVSQAVDDRIELLRQPLHHTTQNALIPRLAIVGAGHRSAALALGIQKVLTPHCGDIKIIGSLQQIRENDLNVGGSVLCLSDLDEPIMKSLDQSKLRGFQEIFKQSTNVLWVTSGAREGNPFSRMVVGFGRTIVLEMVHLRLQFLDMNSTAVPEPLRIAEALIRFLTPETWSEKPDSLLHSVEPELSICPNGKVLVPRFKLNKHQNDRYNSKRRTIKHPVDVSKSILELCYSKEGNSYELAELSSDNNVPVWFAEDHLSEIEVNYSMNLSVRTQGDCYLFPISGEHKATGRTVLALSPKLSSRVMIPDSFVLYELNLSTEKQHEILHSFYLTLIGQAALSDISAGAHVILLQAGNRFAQLVDRLATDKAATMMCLSDQLDTKWDYVHPKTPGSAIRNLITLKSPGLETLVLDMGKDSYITTAVAESLPKKDCPIIRKADLVRSTGYLPRKDLRQNIRAALNDFKYALQQQTVAENTAETIEPVPPIHQLEELVSNADVEKRADHEIIVSWRSKLTAVDVPTHSVDTKVRFRSDKTYWLVGLTGGLGLSLCEWMARQGAGHIAITSRSPKVHESFIEKMKLRGVTIEVIAADVCNRDSLRKAHNDITQKLPPIAGVAQGAMVLHDTMFVDLDVERINKVMRPKVEGSMYLEEIFQNTHLEFFVFFSSMACVTGNPGQSAYAAANMFMSGLAAERRRRGLNASAVHIGAIFGNGYVTRELTLAQQQFLKKVGNLWLSEQDFHCLFAEAVYAGQSQRESNAELSTGLMMIEDNEEFQKNITWFRNPMFQHCVRNVQTTQLTENTAKGRHGVQVKAQLQEAVTPDDVRDIIHEAFTLKLQSSLQIDESRPIGDLTADTLGIDSLVAVDIRSWFIKELQVEIPVLNILSGATMGDILARAQELLPKELTPNFNPDGKSSLKLIKTQHKSPATAMTTPSPDVTEIASDRSRGHAKDSAEESAPRLPKTFDNKTAVTRPPVVTQGPQLSFANGSRSPTATSTESGIIFSPADTNSSTTSFGQVDATMADFSESKPGFSPTSWSEIDEHEAESRGSEPIAEPSTMSITTCLEKNDAIIRSTGAVTKRMPISFAQSRFWFLEQFLEAPASALNVTLSIDLDGPLQIGKLERAVLSVGQRHEALRTRFSVENSTAGVMQEVLASSCLALETYDTSTETEEKDWHKLLSQHKYRLSEGENMRIILLKRSSTSFRLIIGYHHINMDGVSLEVVLRELQLIYSSQSPPSIQDIMQYPDFTEQQRLEYQSGKWENDLAFWKKEFGNQAPPVIPLLPLARSQARKPLTSYSSNFADFYISKTVVSSIESTCSRLKLKPFHFHLAIFYTLLTRLLDVEEVCIGTTSANRQLPTTVQSVGMYLNLLPLLFKSQPSQTFASAMQLVRDKSLAAFSHSTVPFDVIVSELGAARTTSHSPMFQVSFNYRPGVSERRNFCDCRSKVAEFNQGQTAYDLTLDVIDNPGDECRIILGGQSALYGNSEMQSLKDMYMNLLNTFSSNPGTRLSTPSLYNIDDIKSSVILGRGAFQQLEWPETLVHRIDNMSERYGDKIAIRDAYGGSLTYSQMTKRVNLISESINRYQANPVKPGTKIGVFLEPSMDWICSLLAILRLGAVYIPLETNLGLDRLSLNVGDCKPDLLLVNAYTKVQAKHFEPLLQPQQMFDIGNASALANENKIPVVAKSSHIAAILYTSGSTGVPKGIVMKHDSFRNNLEIMTSKVFYREGKEVTLQQSSFSFDMSLCQTFLALCNGGTLYVVPRNLRGDPLAISSIIANEGITFTTATPSELISWIQYGDSVSLRNSAWRVAQSGGEPVRPGLLQSFCELDKPDLHLIDCYGPTEITFCCLSRDVDYRGELTSSITGSEAKGLQIWPNYSMYILDANQKPVPAGVSGEVAIGGSGVVSGYLHSELNVNGFRKDTWASQNFVENGWTQFHRTGDIGRLNSADGTLALGSRIAGDAQAKLRGLRIDLCEIETAILKAAEGAISDTAVTIREGKTQGLEYLVAFGVPTTSQATDDFSRILDRLPLPQYMRPAVLMPIEKLPTNSSGKIDRFALKSISLTQIPSLSKKPNNEQLNKVQSQLLELWKQVISPEILSNYSLHADSDFLHVGGSSMLMVQLRAKVEETFKTKVSLFNLFEASTLRGMAALLTEDTSMADPSDGGRSDGKSRESIDWDTETAVPRSLIGMRTSRRSFANPSVVVLTGSTGFLGKALLKRLLEDSIVQKIHCLAIRSDLKSLPKDLFESPKVVLHQGDLGLPHFGLSEETVSKIFSEAHAVIHNGADVSFMKSYATLKPVNVDSTKELVRLSLPNQISFHYISSASVVQLTGQERWDQQSVKEYPPSASNVDGYIATKWACERYLEKISDQCTLPIWIHRPSSISGTEAPTLDLMSNLLRFARRTKAIPDTSAWKGSLDFISVERAAMQIVDEVYEDYSWPGNVRYLYESGEEIFPLANLRDILGRETGSKIEELPMEQWIAQAEAQGMSPLLGDYLRGVSDRSLVFTILEKQETWL</sequence>
<evidence type="ECO:0000313" key="1">
    <source>
        <dbReference type="EMBL" id="KAL0941609.1"/>
    </source>
</evidence>
<name>A0ACC3ZBT1_COLTU</name>
<dbReference type="EMBL" id="VUJX02000002">
    <property type="protein sequence ID" value="KAL0941609.1"/>
    <property type="molecule type" value="Genomic_DNA"/>
</dbReference>
<evidence type="ECO:0000313" key="2">
    <source>
        <dbReference type="Proteomes" id="UP000805649"/>
    </source>
</evidence>
<organism evidence="1 2">
    <name type="scientific">Colletotrichum truncatum</name>
    <name type="common">Anthracnose fungus</name>
    <name type="synonym">Colletotrichum capsici</name>
    <dbReference type="NCBI Taxonomy" id="5467"/>
    <lineage>
        <taxon>Eukaryota</taxon>
        <taxon>Fungi</taxon>
        <taxon>Dikarya</taxon>
        <taxon>Ascomycota</taxon>
        <taxon>Pezizomycotina</taxon>
        <taxon>Sordariomycetes</taxon>
        <taxon>Hypocreomycetidae</taxon>
        <taxon>Glomerellales</taxon>
        <taxon>Glomerellaceae</taxon>
        <taxon>Colletotrichum</taxon>
        <taxon>Colletotrichum truncatum species complex</taxon>
    </lineage>
</organism>
<dbReference type="Proteomes" id="UP000805649">
    <property type="component" value="Unassembled WGS sequence"/>
</dbReference>
<accession>A0ACC3ZBT1</accession>
<comment type="caution">
    <text evidence="1">The sequence shown here is derived from an EMBL/GenBank/DDBJ whole genome shotgun (WGS) entry which is preliminary data.</text>
</comment>
<reference evidence="1 2" key="1">
    <citation type="journal article" date="2020" name="Phytopathology">
        <title>Genome Sequence Resources of Colletotrichum truncatum, C. plurivorum, C. musicola, and C. sojae: Four Species Pathogenic to Soybean (Glycine max).</title>
        <authorList>
            <person name="Rogerio F."/>
            <person name="Boufleur T.R."/>
            <person name="Ciampi-Guillardi M."/>
            <person name="Sukno S.A."/>
            <person name="Thon M.R."/>
            <person name="Massola Junior N.S."/>
            <person name="Baroncelli R."/>
        </authorList>
    </citation>
    <scope>NUCLEOTIDE SEQUENCE [LARGE SCALE GENOMIC DNA]</scope>
    <source>
        <strain evidence="1 2">CMES1059</strain>
    </source>
</reference>
<keyword evidence="2" id="KW-1185">Reference proteome</keyword>